<dbReference type="Pfam" id="PF03184">
    <property type="entry name" value="DDE_1"/>
    <property type="match status" value="1"/>
</dbReference>
<dbReference type="AlphaFoldDB" id="A0A2Z6QCI7"/>
<accession>A0A2Z6QCI7</accession>
<comment type="caution">
    <text evidence="3">The sequence shown here is derived from an EMBL/GenBank/DDBJ whole genome shotgun (WGS) entry which is preliminary data.</text>
</comment>
<feature type="region of interest" description="Disordered" evidence="1">
    <location>
        <begin position="169"/>
        <end position="253"/>
    </location>
</feature>
<evidence type="ECO:0000256" key="1">
    <source>
        <dbReference type="SAM" id="MobiDB-lite"/>
    </source>
</evidence>
<feature type="region of interest" description="Disordered" evidence="1">
    <location>
        <begin position="106"/>
        <end position="139"/>
    </location>
</feature>
<dbReference type="Proteomes" id="UP000247702">
    <property type="component" value="Unassembled WGS sequence"/>
</dbReference>
<keyword evidence="4" id="KW-1185">Reference proteome</keyword>
<evidence type="ECO:0000313" key="3">
    <source>
        <dbReference type="EMBL" id="GBB87920.1"/>
    </source>
</evidence>
<reference evidence="3 4" key="1">
    <citation type="submission" date="2017-11" db="EMBL/GenBank/DDBJ databases">
        <title>The genome of Rhizophagus clarus HR1 reveals common genetic basis of auxotrophy among arbuscular mycorrhizal fungi.</title>
        <authorList>
            <person name="Kobayashi Y."/>
        </authorList>
    </citation>
    <scope>NUCLEOTIDE SEQUENCE [LARGE SCALE GENOMIC DNA]</scope>
    <source>
        <strain evidence="3 4">HR1</strain>
    </source>
</reference>
<feature type="domain" description="DDE-1" evidence="2">
    <location>
        <begin position="1"/>
        <end position="64"/>
    </location>
</feature>
<dbReference type="GO" id="GO:0003676">
    <property type="term" value="F:nucleic acid binding"/>
    <property type="evidence" value="ECO:0007669"/>
    <property type="project" value="InterPro"/>
</dbReference>
<organism evidence="3 4">
    <name type="scientific">Rhizophagus clarus</name>
    <dbReference type="NCBI Taxonomy" id="94130"/>
    <lineage>
        <taxon>Eukaryota</taxon>
        <taxon>Fungi</taxon>
        <taxon>Fungi incertae sedis</taxon>
        <taxon>Mucoromycota</taxon>
        <taxon>Glomeromycotina</taxon>
        <taxon>Glomeromycetes</taxon>
        <taxon>Glomerales</taxon>
        <taxon>Glomeraceae</taxon>
        <taxon>Rhizophagus</taxon>
    </lineage>
</organism>
<evidence type="ECO:0000259" key="2">
    <source>
        <dbReference type="Pfam" id="PF03184"/>
    </source>
</evidence>
<gene>
    <name evidence="3" type="ORF">RclHR1_14400002</name>
</gene>
<protein>
    <recommendedName>
        <fullName evidence="2">DDE-1 domain-containing protein</fullName>
    </recommendedName>
</protein>
<dbReference type="EMBL" id="BEXD01000492">
    <property type="protein sequence ID" value="GBB87920.1"/>
    <property type="molecule type" value="Genomic_DNA"/>
</dbReference>
<name>A0A2Z6QCI7_9GLOM</name>
<feature type="compositionally biased region" description="Acidic residues" evidence="1">
    <location>
        <begin position="113"/>
        <end position="123"/>
    </location>
</feature>
<feature type="compositionally biased region" description="Basic and acidic residues" evidence="1">
    <location>
        <begin position="228"/>
        <end position="247"/>
    </location>
</feature>
<evidence type="ECO:0000313" key="4">
    <source>
        <dbReference type="Proteomes" id="UP000247702"/>
    </source>
</evidence>
<feature type="compositionally biased region" description="Basic and acidic residues" evidence="1">
    <location>
        <begin position="169"/>
        <end position="214"/>
    </location>
</feature>
<proteinExistence type="predicted"/>
<feature type="compositionally biased region" description="Basic residues" evidence="1">
    <location>
        <begin position="215"/>
        <end position="227"/>
    </location>
</feature>
<dbReference type="InterPro" id="IPR004875">
    <property type="entry name" value="DDE_SF_endonuclease_dom"/>
</dbReference>
<sequence>MVVIPGGCTSKLQPLDVAINKSFKSKYNNWMISNIHAFTSTGKIKRPSYSTAVTWVKESWEEINDCICDYDSLLDRNNKMIENSDNSTDKNYEEYAEEVDYENKWDIKVDQKEDQEEDNDEGKEEEKDGGNYNYQDSNDEEIRHRLKELNKIYKYYTLGVTVHRREEREIKRRESERREKKRENELERKGRERDERETERRENELERESKEKDKREKKRREKERRKRDKMEREKEERERNKENKSDQDDIPSQFEKMTNQLQICNWLITNPEILNLANQILTAKLQDIRVSKTVSYDNTNNVISYGKIYDWLIVPFQIRKQLITLYYYILIGQL</sequence>